<dbReference type="RefSeq" id="WP_232592490.1">
    <property type="nucleotide sequence ID" value="NZ_BSPD01000042.1"/>
</dbReference>
<name>A0AA37T744_9GAMM</name>
<dbReference type="SUPFAM" id="SSF52833">
    <property type="entry name" value="Thioredoxin-like"/>
    <property type="match status" value="1"/>
</dbReference>
<sequence>MKIYESRQAPNPRRVRIFLAEKQIDMTYVQLDLAAGENLTPEMRKKNPTTKIPFLELDDGTFIGETVAICRYFEEIQPEPPLFGRTPLEKAQVEMWARRVEFHMMMPVGMCFQHTTGYFKDRMTPVPSWGEVCGDNAKQYLIELNDHLASNPYLVDNYFSIADINLFCAIDFAKVINIRIDKDESFPHLLRWYKNMKQRPSVSV</sequence>
<dbReference type="SUPFAM" id="SSF47616">
    <property type="entry name" value="GST C-terminal domain-like"/>
    <property type="match status" value="1"/>
</dbReference>
<dbReference type="PROSITE" id="PS50405">
    <property type="entry name" value="GST_CTER"/>
    <property type="match status" value="1"/>
</dbReference>
<dbReference type="InterPro" id="IPR004045">
    <property type="entry name" value="Glutathione_S-Trfase_N"/>
</dbReference>
<evidence type="ECO:0000313" key="4">
    <source>
        <dbReference type="Proteomes" id="UP001156870"/>
    </source>
</evidence>
<organism evidence="3 4">
    <name type="scientific">Marinibactrum halimedae</name>
    <dbReference type="NCBI Taxonomy" id="1444977"/>
    <lineage>
        <taxon>Bacteria</taxon>
        <taxon>Pseudomonadati</taxon>
        <taxon>Pseudomonadota</taxon>
        <taxon>Gammaproteobacteria</taxon>
        <taxon>Cellvibrionales</taxon>
        <taxon>Cellvibrionaceae</taxon>
        <taxon>Marinibactrum</taxon>
    </lineage>
</organism>
<dbReference type="InterPro" id="IPR040079">
    <property type="entry name" value="Glutathione_S-Trfase"/>
</dbReference>
<feature type="domain" description="GST C-terminal" evidence="2">
    <location>
        <begin position="86"/>
        <end position="204"/>
    </location>
</feature>
<dbReference type="SFLD" id="SFLDS00019">
    <property type="entry name" value="Glutathione_Transferase_(cytos"/>
    <property type="match status" value="1"/>
</dbReference>
<dbReference type="Gene3D" id="3.40.30.10">
    <property type="entry name" value="Glutaredoxin"/>
    <property type="match status" value="1"/>
</dbReference>
<dbReference type="InterPro" id="IPR004046">
    <property type="entry name" value="GST_C"/>
</dbReference>
<dbReference type="Proteomes" id="UP001156870">
    <property type="component" value="Unassembled WGS sequence"/>
</dbReference>
<dbReference type="InterPro" id="IPR036249">
    <property type="entry name" value="Thioredoxin-like_sf"/>
</dbReference>
<dbReference type="EMBL" id="BSPD01000042">
    <property type="protein sequence ID" value="GLS26233.1"/>
    <property type="molecule type" value="Genomic_DNA"/>
</dbReference>
<dbReference type="PANTHER" id="PTHR44051:SF8">
    <property type="entry name" value="GLUTATHIONE S-TRANSFERASE GSTA"/>
    <property type="match status" value="1"/>
</dbReference>
<dbReference type="PANTHER" id="PTHR44051">
    <property type="entry name" value="GLUTATHIONE S-TRANSFERASE-RELATED"/>
    <property type="match status" value="1"/>
</dbReference>
<protein>
    <submittedName>
        <fullName evidence="3">Glutathione S-transferase</fullName>
    </submittedName>
</protein>
<dbReference type="SFLD" id="SFLDG00358">
    <property type="entry name" value="Main_(cytGST)"/>
    <property type="match status" value="1"/>
</dbReference>
<gene>
    <name evidence="3" type="ORF">GCM10007877_19480</name>
</gene>
<keyword evidence="4" id="KW-1185">Reference proteome</keyword>
<reference evidence="3 4" key="1">
    <citation type="journal article" date="2014" name="Int. J. Syst. Evol. Microbiol.">
        <title>Complete genome sequence of Corynebacterium casei LMG S-19264T (=DSM 44701T), isolated from a smear-ripened cheese.</title>
        <authorList>
            <consortium name="US DOE Joint Genome Institute (JGI-PGF)"/>
            <person name="Walter F."/>
            <person name="Albersmeier A."/>
            <person name="Kalinowski J."/>
            <person name="Ruckert C."/>
        </authorList>
    </citation>
    <scope>NUCLEOTIDE SEQUENCE [LARGE SCALE GENOMIC DNA]</scope>
    <source>
        <strain evidence="3 4">NBRC 110095</strain>
    </source>
</reference>
<evidence type="ECO:0000259" key="1">
    <source>
        <dbReference type="PROSITE" id="PS50404"/>
    </source>
</evidence>
<dbReference type="AlphaFoldDB" id="A0AA37T744"/>
<dbReference type="Pfam" id="PF13417">
    <property type="entry name" value="GST_N_3"/>
    <property type="match status" value="1"/>
</dbReference>
<evidence type="ECO:0000313" key="3">
    <source>
        <dbReference type="EMBL" id="GLS26233.1"/>
    </source>
</evidence>
<accession>A0AA37T744</accession>
<comment type="caution">
    <text evidence="3">The sequence shown here is derived from an EMBL/GenBank/DDBJ whole genome shotgun (WGS) entry which is preliminary data.</text>
</comment>
<dbReference type="CDD" id="cd03051">
    <property type="entry name" value="GST_N_GTT2_like"/>
    <property type="match status" value="1"/>
</dbReference>
<dbReference type="Gene3D" id="1.20.1050.10">
    <property type="match status" value="1"/>
</dbReference>
<feature type="domain" description="GST N-terminal" evidence="1">
    <location>
        <begin position="1"/>
        <end position="81"/>
    </location>
</feature>
<dbReference type="InterPro" id="IPR010987">
    <property type="entry name" value="Glutathione-S-Trfase_C-like"/>
</dbReference>
<dbReference type="PROSITE" id="PS50404">
    <property type="entry name" value="GST_NTER"/>
    <property type="match status" value="1"/>
</dbReference>
<dbReference type="Pfam" id="PF00043">
    <property type="entry name" value="GST_C"/>
    <property type="match status" value="1"/>
</dbReference>
<dbReference type="InterPro" id="IPR036282">
    <property type="entry name" value="Glutathione-S-Trfase_C_sf"/>
</dbReference>
<dbReference type="InterPro" id="IPR034345">
    <property type="entry name" value="Gtt2-like_N"/>
</dbReference>
<proteinExistence type="predicted"/>
<evidence type="ECO:0000259" key="2">
    <source>
        <dbReference type="PROSITE" id="PS50405"/>
    </source>
</evidence>